<dbReference type="SUPFAM" id="SSF52833">
    <property type="entry name" value="Thioredoxin-like"/>
    <property type="match status" value="1"/>
</dbReference>
<sequence>MGAAFLVFKDSKRMTEVTIYHNPRCSKSRETLRLLEDRGVTPQVVEYLKTPPSAALLAAILAKLGKGPKDIVRKKEAAEVGIDVGGLSDQALIAALAANPTAIERPIVVKGDKAALGRPPENVLTIL</sequence>
<dbReference type="GO" id="GO:0008794">
    <property type="term" value="F:arsenate reductase (glutaredoxin) activity"/>
    <property type="evidence" value="ECO:0007669"/>
    <property type="project" value="UniProtKB-UniRule"/>
</dbReference>
<dbReference type="Pfam" id="PF03960">
    <property type="entry name" value="ArsC"/>
    <property type="match status" value="1"/>
</dbReference>
<dbReference type="Gene3D" id="3.40.30.10">
    <property type="entry name" value="Glutaredoxin"/>
    <property type="match status" value="1"/>
</dbReference>
<dbReference type="PANTHER" id="PTHR30041:SF4">
    <property type="entry name" value="ARSENATE REDUCTASE"/>
    <property type="match status" value="1"/>
</dbReference>
<dbReference type="NCBIfam" id="TIGR00014">
    <property type="entry name" value="arsC"/>
    <property type="match status" value="1"/>
</dbReference>
<organism evidence="5">
    <name type="scientific">Magnetospirillum gryphiswaldense</name>
    <dbReference type="NCBI Taxonomy" id="55518"/>
    <lineage>
        <taxon>Bacteria</taxon>
        <taxon>Pseudomonadati</taxon>
        <taxon>Pseudomonadota</taxon>
        <taxon>Alphaproteobacteria</taxon>
        <taxon>Rhodospirillales</taxon>
        <taxon>Rhodospirillaceae</taxon>
        <taxon>Magnetospirillum</taxon>
    </lineage>
</organism>
<proteinExistence type="inferred from homology"/>
<dbReference type="InterPro" id="IPR006660">
    <property type="entry name" value="Arsenate_reductase-like"/>
</dbReference>
<gene>
    <name evidence="5" type="ORF">MGR_0182</name>
</gene>
<reference evidence="5" key="1">
    <citation type="journal article" date="2007" name="J. Bacteriol.">
        <title>Comparative genome analysis of four magnetotactic bacteria reveals a complex set of group-specific genes implicated in magnetosome biomineralization and function.</title>
        <authorList>
            <person name="Richter M."/>
            <person name="Kube M."/>
            <person name="Bazylinski D.A."/>
            <person name="Lombardot T."/>
            <person name="Gloeckner F.O."/>
            <person name="Reinhardt R."/>
            <person name="Schueler D."/>
        </authorList>
    </citation>
    <scope>NUCLEOTIDE SEQUENCE</scope>
    <source>
        <strain evidence="5">MSR-1</strain>
    </source>
</reference>
<dbReference type="CDD" id="cd03034">
    <property type="entry name" value="ArsC_ArsC"/>
    <property type="match status" value="1"/>
</dbReference>
<evidence type="ECO:0000256" key="3">
    <source>
        <dbReference type="PROSITE-ProRule" id="PRU01282"/>
    </source>
</evidence>
<dbReference type="InterPro" id="IPR006659">
    <property type="entry name" value="Arsenate_reductase"/>
</dbReference>
<evidence type="ECO:0000256" key="1">
    <source>
        <dbReference type="ARBA" id="ARBA00007198"/>
    </source>
</evidence>
<dbReference type="EC" id="1.20.4.1" evidence="4"/>
<dbReference type="EMBL" id="CU459003">
    <property type="protein sequence ID" value="CAM77478.1"/>
    <property type="molecule type" value="Genomic_DNA"/>
</dbReference>
<evidence type="ECO:0000313" key="5">
    <source>
        <dbReference type="EMBL" id="CAM77478.1"/>
    </source>
</evidence>
<dbReference type="AlphaFoldDB" id="A4U3M1"/>
<evidence type="ECO:0000256" key="2">
    <source>
        <dbReference type="ARBA" id="ARBA00023002"/>
    </source>
</evidence>
<keyword evidence="2 4" id="KW-0560">Oxidoreductase</keyword>
<name>A4U3M1_9PROT</name>
<accession>A4U3M1</accession>
<dbReference type="PANTHER" id="PTHR30041">
    <property type="entry name" value="ARSENATE REDUCTASE"/>
    <property type="match status" value="1"/>
</dbReference>
<dbReference type="PROSITE" id="PS51353">
    <property type="entry name" value="ARSC"/>
    <property type="match status" value="1"/>
</dbReference>
<evidence type="ECO:0000256" key="4">
    <source>
        <dbReference type="RuleBase" id="RU362029"/>
    </source>
</evidence>
<protein>
    <recommendedName>
        <fullName evidence="4">Arsenate reductase</fullName>
        <ecNumber evidence="4">1.20.4.1</ecNumber>
    </recommendedName>
</protein>
<dbReference type="InterPro" id="IPR036249">
    <property type="entry name" value="Thioredoxin-like_sf"/>
</dbReference>
<comment type="catalytic activity">
    <reaction evidence="4">
        <text>[glutaredoxin]-dithiol + arsenate + glutathione + H(+) = glutathionyl-S-S-[glutaredoxin] + arsenite + H2O</text>
        <dbReference type="Rhea" id="RHEA:22016"/>
        <dbReference type="Rhea" id="RHEA-COMP:10729"/>
        <dbReference type="Rhea" id="RHEA-COMP:17668"/>
        <dbReference type="ChEBI" id="CHEBI:15377"/>
        <dbReference type="ChEBI" id="CHEBI:15378"/>
        <dbReference type="ChEBI" id="CHEBI:29242"/>
        <dbReference type="ChEBI" id="CHEBI:29950"/>
        <dbReference type="ChEBI" id="CHEBI:48597"/>
        <dbReference type="ChEBI" id="CHEBI:57925"/>
        <dbReference type="ChEBI" id="CHEBI:146199"/>
        <dbReference type="EC" id="1.20.4.1"/>
    </reaction>
</comment>
<comment type="similarity">
    <text evidence="1 3 4">Belongs to the ArsC family.</text>
</comment>